<dbReference type="RefSeq" id="WP_081137187.1">
    <property type="nucleotide sequence ID" value="NZ_MWUE01000008.1"/>
</dbReference>
<dbReference type="PANTHER" id="PTHR30251:SF2">
    <property type="entry name" value="FIMBRIAL CHAPERONE YADV-RELATED"/>
    <property type="match status" value="1"/>
</dbReference>
<keyword evidence="5" id="KW-0143">Chaperone</keyword>
<dbReference type="Pfam" id="PF02753">
    <property type="entry name" value="PapD_C"/>
    <property type="match status" value="1"/>
</dbReference>
<dbReference type="InterPro" id="IPR036316">
    <property type="entry name" value="Pili_assmbl_chap_C_dom_sf"/>
</dbReference>
<keyword evidence="10" id="KW-1185">Reference proteome</keyword>
<organism evidence="9 10">
    <name type="scientific">Pantoea latae</name>
    <dbReference type="NCBI Taxonomy" id="1964541"/>
    <lineage>
        <taxon>Bacteria</taxon>
        <taxon>Pseudomonadati</taxon>
        <taxon>Pseudomonadota</taxon>
        <taxon>Gammaproteobacteria</taxon>
        <taxon>Enterobacterales</taxon>
        <taxon>Erwiniaceae</taxon>
        <taxon>Pantoea</taxon>
    </lineage>
</organism>
<evidence type="ECO:0000259" key="8">
    <source>
        <dbReference type="Pfam" id="PF02753"/>
    </source>
</evidence>
<evidence type="ECO:0000256" key="5">
    <source>
        <dbReference type="ARBA" id="ARBA00023186"/>
    </source>
</evidence>
<dbReference type="InterPro" id="IPR016147">
    <property type="entry name" value="Pili_assmbl_chaperone_N"/>
</dbReference>
<feature type="domain" description="Pili assembly chaperone C-terminal" evidence="8">
    <location>
        <begin position="169"/>
        <end position="224"/>
    </location>
</feature>
<dbReference type="GO" id="GO:0071555">
    <property type="term" value="P:cell wall organization"/>
    <property type="evidence" value="ECO:0007669"/>
    <property type="project" value="InterPro"/>
</dbReference>
<evidence type="ECO:0000256" key="2">
    <source>
        <dbReference type="ARBA" id="ARBA00007399"/>
    </source>
</evidence>
<dbReference type="Gene3D" id="2.60.40.10">
    <property type="entry name" value="Immunoglobulins"/>
    <property type="match status" value="2"/>
</dbReference>
<dbReference type="EMBL" id="MWUE01000008">
    <property type="protein sequence ID" value="OQP34979.1"/>
    <property type="molecule type" value="Genomic_DNA"/>
</dbReference>
<feature type="signal peptide" evidence="6">
    <location>
        <begin position="1"/>
        <end position="26"/>
    </location>
</feature>
<dbReference type="PRINTS" id="PR00969">
    <property type="entry name" value="CHAPERONPILI"/>
</dbReference>
<comment type="subcellular location">
    <subcellularLocation>
        <location evidence="1">Periplasm</location>
    </subcellularLocation>
</comment>
<comment type="caution">
    <text evidence="9">The sequence shown here is derived from an EMBL/GenBank/DDBJ whole genome shotgun (WGS) entry which is preliminary data.</text>
</comment>
<dbReference type="PANTHER" id="PTHR30251">
    <property type="entry name" value="PILUS ASSEMBLY CHAPERONE"/>
    <property type="match status" value="1"/>
</dbReference>
<evidence type="ECO:0000256" key="3">
    <source>
        <dbReference type="ARBA" id="ARBA00022729"/>
    </source>
</evidence>
<dbReference type="InterPro" id="IPR050643">
    <property type="entry name" value="Periplasmic_pilus_chap"/>
</dbReference>
<evidence type="ECO:0000256" key="4">
    <source>
        <dbReference type="ARBA" id="ARBA00022764"/>
    </source>
</evidence>
<dbReference type="InterPro" id="IPR016148">
    <property type="entry name" value="Pili_assmbl_chaperone_C"/>
</dbReference>
<dbReference type="Proteomes" id="UP000192769">
    <property type="component" value="Unassembled WGS sequence"/>
</dbReference>
<keyword evidence="3 6" id="KW-0732">Signal</keyword>
<feature type="domain" description="Pili assembly chaperone N-terminal" evidence="7">
    <location>
        <begin position="28"/>
        <end position="147"/>
    </location>
</feature>
<evidence type="ECO:0000313" key="10">
    <source>
        <dbReference type="Proteomes" id="UP000192769"/>
    </source>
</evidence>
<dbReference type="InterPro" id="IPR001829">
    <property type="entry name" value="Pili_assmbl_chaperone_bac"/>
</dbReference>
<dbReference type="InterPro" id="IPR008962">
    <property type="entry name" value="PapD-like_sf"/>
</dbReference>
<dbReference type="InterPro" id="IPR013783">
    <property type="entry name" value="Ig-like_fold"/>
</dbReference>
<dbReference type="Pfam" id="PF00345">
    <property type="entry name" value="PapD_N"/>
    <property type="match status" value="1"/>
</dbReference>
<evidence type="ECO:0000259" key="7">
    <source>
        <dbReference type="Pfam" id="PF00345"/>
    </source>
</evidence>
<keyword evidence="4" id="KW-0574">Periplasm</keyword>
<comment type="similarity">
    <text evidence="2">Belongs to the periplasmic pilus chaperone family.</text>
</comment>
<evidence type="ECO:0000256" key="6">
    <source>
        <dbReference type="SAM" id="SignalP"/>
    </source>
</evidence>
<dbReference type="GO" id="GO:0030288">
    <property type="term" value="C:outer membrane-bounded periplasmic space"/>
    <property type="evidence" value="ECO:0007669"/>
    <property type="project" value="InterPro"/>
</dbReference>
<accession>A0A1V9DM97</accession>
<dbReference type="SUPFAM" id="SSF49354">
    <property type="entry name" value="PapD-like"/>
    <property type="match status" value="1"/>
</dbReference>
<evidence type="ECO:0000313" key="9">
    <source>
        <dbReference type="EMBL" id="OQP34979.1"/>
    </source>
</evidence>
<protein>
    <submittedName>
        <fullName evidence="9">Fimbrial chaperone protein</fullName>
    </submittedName>
</protein>
<proteinExistence type="inferred from homology"/>
<evidence type="ECO:0000256" key="1">
    <source>
        <dbReference type="ARBA" id="ARBA00004418"/>
    </source>
</evidence>
<gene>
    <name evidence="9" type="ORF">B2J69_05540</name>
</gene>
<name>A0A1V9DM97_9GAMM</name>
<dbReference type="OrthoDB" id="9131059at2"/>
<dbReference type="AlphaFoldDB" id="A0A1V9DM97"/>
<dbReference type="SUPFAM" id="SSF49584">
    <property type="entry name" value="Periplasmic chaperone C-domain"/>
    <property type="match status" value="1"/>
</dbReference>
<reference evidence="9 10" key="1">
    <citation type="submission" date="2017-02" db="EMBL/GenBank/DDBJ databases">
        <title>Whole genome shotgun sequence of Pantoea agglomerans strain AS1 isolated from a cycad, Zamia floridana in Central Florida, USA.</title>
        <authorList>
            <person name="Lata P."/>
            <person name="Govindarajan S."/>
            <person name="Qi F."/>
            <person name="Li J.-L."/>
            <person name="Maurya S.K."/>
            <person name="Sahoo M.K."/>
        </authorList>
    </citation>
    <scope>NUCLEOTIDE SEQUENCE [LARGE SCALE GENOMIC DNA]</scope>
    <source>
        <strain evidence="9 10">AS1</strain>
    </source>
</reference>
<feature type="chain" id="PRO_5012054115" evidence="6">
    <location>
        <begin position="27"/>
        <end position="239"/>
    </location>
</feature>
<sequence>MSGYLLRQTLLAAAVLYCLTPPLACAGGIRLGSTRAIYSDTQKQIGLAVRNTSDKQPFWVQSWVEGADGHKTQDFRVTPPLYLSEPGKANTLRLTYVGRPAKQNEETLYYFRSRAIPALSKKETEGRDLLLLAAVTRIKLFLRPAGLTPAVDDAPAQLSFHRSGNAVRIDNPTPYHITLTQINSGGEPLEDVMVNPHASATVALPSAASSSVSFHTINDAGAITPQKQAALLSDLSGKR</sequence>